<dbReference type="PANTHER" id="PTHR33248">
    <property type="entry name" value="ZINC ION-BINDING PROTEIN"/>
    <property type="match status" value="1"/>
</dbReference>
<evidence type="ECO:0000256" key="3">
    <source>
        <dbReference type="ARBA" id="ARBA00022833"/>
    </source>
</evidence>
<keyword evidence="2" id="KW-0863">Zinc-finger</keyword>
<evidence type="ECO:0000259" key="5">
    <source>
        <dbReference type="Pfam" id="PF06839"/>
    </source>
</evidence>
<proteinExistence type="predicted"/>
<dbReference type="InterPro" id="IPR010666">
    <property type="entry name" value="Znf_GRF"/>
</dbReference>
<keyword evidence="3" id="KW-0862">Zinc</keyword>
<feature type="domain" description="GRF-type" evidence="5">
    <location>
        <begin position="18"/>
        <end position="60"/>
    </location>
</feature>
<protein>
    <recommendedName>
        <fullName evidence="5">GRF-type domain-containing protein</fullName>
    </recommendedName>
</protein>
<evidence type="ECO:0000313" key="6">
    <source>
        <dbReference type="EMBL" id="PWA48242.1"/>
    </source>
</evidence>
<accession>A0A2U1LGZ2</accession>
<evidence type="ECO:0000256" key="2">
    <source>
        <dbReference type="ARBA" id="ARBA00022771"/>
    </source>
</evidence>
<keyword evidence="7" id="KW-1185">Reference proteome</keyword>
<comment type="caution">
    <text evidence="6">The sequence shown here is derived from an EMBL/GenBank/DDBJ whole genome shotgun (WGS) entry which is preliminary data.</text>
</comment>
<name>A0A2U1LGZ2_ARTAN</name>
<organism evidence="6 7">
    <name type="scientific">Artemisia annua</name>
    <name type="common">Sweet wormwood</name>
    <dbReference type="NCBI Taxonomy" id="35608"/>
    <lineage>
        <taxon>Eukaryota</taxon>
        <taxon>Viridiplantae</taxon>
        <taxon>Streptophyta</taxon>
        <taxon>Embryophyta</taxon>
        <taxon>Tracheophyta</taxon>
        <taxon>Spermatophyta</taxon>
        <taxon>Magnoliopsida</taxon>
        <taxon>eudicotyledons</taxon>
        <taxon>Gunneridae</taxon>
        <taxon>Pentapetalae</taxon>
        <taxon>asterids</taxon>
        <taxon>campanulids</taxon>
        <taxon>Asterales</taxon>
        <taxon>Asteraceae</taxon>
        <taxon>Asteroideae</taxon>
        <taxon>Anthemideae</taxon>
        <taxon>Artemisiinae</taxon>
        <taxon>Artemisia</taxon>
    </lineage>
</organism>
<feature type="transmembrane region" description="Helical" evidence="4">
    <location>
        <begin position="114"/>
        <end position="131"/>
    </location>
</feature>
<keyword evidence="4" id="KW-1133">Transmembrane helix</keyword>
<keyword evidence="4" id="KW-0472">Membrane</keyword>
<dbReference type="Proteomes" id="UP000245207">
    <property type="component" value="Unassembled WGS sequence"/>
</dbReference>
<dbReference type="AlphaFoldDB" id="A0A2U1LGZ2"/>
<evidence type="ECO:0000256" key="1">
    <source>
        <dbReference type="ARBA" id="ARBA00022723"/>
    </source>
</evidence>
<dbReference type="GO" id="GO:0008270">
    <property type="term" value="F:zinc ion binding"/>
    <property type="evidence" value="ECO:0007669"/>
    <property type="project" value="UniProtKB-KW"/>
</dbReference>
<keyword evidence="1" id="KW-0479">Metal-binding</keyword>
<dbReference type="EMBL" id="PKPP01009443">
    <property type="protein sequence ID" value="PWA48242.1"/>
    <property type="molecule type" value="Genomic_DNA"/>
</dbReference>
<keyword evidence="4" id="KW-0812">Transmembrane</keyword>
<sequence length="142" mass="16279">MAQYAPGTPRVKGKYVKPYCGCGLAMTVKIAWTRENPGKQFIACPKYAGPKCGYYEFFDEDLPSDYYRDLLWEEHQNGKRGIQRNEMQEEIHVLNMEKKLLADELTCTKSKLQLLFGWVTFLASGIAHFLVELLEVSALVHL</sequence>
<dbReference type="Pfam" id="PF06839">
    <property type="entry name" value="Zn_ribbon_GRF"/>
    <property type="match status" value="1"/>
</dbReference>
<reference evidence="6 7" key="1">
    <citation type="journal article" date="2018" name="Mol. Plant">
        <title>The genome of Artemisia annua provides insight into the evolution of Asteraceae family and artemisinin biosynthesis.</title>
        <authorList>
            <person name="Shen Q."/>
            <person name="Zhang L."/>
            <person name="Liao Z."/>
            <person name="Wang S."/>
            <person name="Yan T."/>
            <person name="Shi P."/>
            <person name="Liu M."/>
            <person name="Fu X."/>
            <person name="Pan Q."/>
            <person name="Wang Y."/>
            <person name="Lv Z."/>
            <person name="Lu X."/>
            <person name="Zhang F."/>
            <person name="Jiang W."/>
            <person name="Ma Y."/>
            <person name="Chen M."/>
            <person name="Hao X."/>
            <person name="Li L."/>
            <person name="Tang Y."/>
            <person name="Lv G."/>
            <person name="Zhou Y."/>
            <person name="Sun X."/>
            <person name="Brodelius P.E."/>
            <person name="Rose J.K.C."/>
            <person name="Tang K."/>
        </authorList>
    </citation>
    <scope>NUCLEOTIDE SEQUENCE [LARGE SCALE GENOMIC DNA]</scope>
    <source>
        <strain evidence="7">cv. Huhao1</strain>
        <tissue evidence="6">Leaf</tissue>
    </source>
</reference>
<evidence type="ECO:0000313" key="7">
    <source>
        <dbReference type="Proteomes" id="UP000245207"/>
    </source>
</evidence>
<gene>
    <name evidence="6" type="ORF">CTI12_AA492910</name>
</gene>
<evidence type="ECO:0000256" key="4">
    <source>
        <dbReference type="SAM" id="Phobius"/>
    </source>
</evidence>